<keyword evidence="3" id="KW-0862">Zinc</keyword>
<dbReference type="Gene3D" id="3.30.40.10">
    <property type="entry name" value="Zinc/RING finger domain, C3HC4 (zinc finger)"/>
    <property type="match status" value="1"/>
</dbReference>
<feature type="region of interest" description="Disordered" evidence="4">
    <location>
        <begin position="127"/>
        <end position="146"/>
    </location>
</feature>
<organism evidence="5 6">
    <name type="scientific">Lachnellula occidentalis</name>
    <dbReference type="NCBI Taxonomy" id="215460"/>
    <lineage>
        <taxon>Eukaryota</taxon>
        <taxon>Fungi</taxon>
        <taxon>Dikarya</taxon>
        <taxon>Ascomycota</taxon>
        <taxon>Pezizomycotina</taxon>
        <taxon>Leotiomycetes</taxon>
        <taxon>Helotiales</taxon>
        <taxon>Lachnaceae</taxon>
        <taxon>Lachnellula</taxon>
    </lineage>
</organism>
<gene>
    <name evidence="5" type="primary">fap1_1</name>
    <name evidence="5" type="ORF">LOCC1_G003184</name>
</gene>
<dbReference type="InterPro" id="IPR034078">
    <property type="entry name" value="NFX1_fam"/>
</dbReference>
<dbReference type="GO" id="GO:0000977">
    <property type="term" value="F:RNA polymerase II transcription regulatory region sequence-specific DNA binding"/>
    <property type="evidence" value="ECO:0007669"/>
    <property type="project" value="TreeGrafter"/>
</dbReference>
<evidence type="ECO:0000256" key="2">
    <source>
        <dbReference type="ARBA" id="ARBA00022771"/>
    </source>
</evidence>
<dbReference type="InterPro" id="IPR013083">
    <property type="entry name" value="Znf_RING/FYVE/PHD"/>
</dbReference>
<evidence type="ECO:0000256" key="3">
    <source>
        <dbReference type="ARBA" id="ARBA00022833"/>
    </source>
</evidence>
<reference evidence="5 6" key="1">
    <citation type="submission" date="2018-05" db="EMBL/GenBank/DDBJ databases">
        <title>Genome sequencing and assembly of the regulated plant pathogen Lachnellula willkommii and related sister species for the development of diagnostic species identification markers.</title>
        <authorList>
            <person name="Giroux E."/>
            <person name="Bilodeau G."/>
        </authorList>
    </citation>
    <scope>NUCLEOTIDE SEQUENCE [LARGE SCALE GENOMIC DNA]</scope>
    <source>
        <strain evidence="5 6">CBS 160.35</strain>
    </source>
</reference>
<feature type="region of interest" description="Disordered" evidence="4">
    <location>
        <begin position="197"/>
        <end position="221"/>
    </location>
</feature>
<evidence type="ECO:0000256" key="1">
    <source>
        <dbReference type="ARBA" id="ARBA00022723"/>
    </source>
</evidence>
<dbReference type="GO" id="GO:0000981">
    <property type="term" value="F:DNA-binding transcription factor activity, RNA polymerase II-specific"/>
    <property type="evidence" value="ECO:0007669"/>
    <property type="project" value="TreeGrafter"/>
</dbReference>
<keyword evidence="1" id="KW-0479">Metal-binding</keyword>
<dbReference type="AlphaFoldDB" id="A0A8H8RWC3"/>
<evidence type="ECO:0000256" key="4">
    <source>
        <dbReference type="SAM" id="MobiDB-lite"/>
    </source>
</evidence>
<feature type="region of interest" description="Disordered" evidence="4">
    <location>
        <begin position="1"/>
        <end position="109"/>
    </location>
</feature>
<comment type="caution">
    <text evidence="5">The sequence shown here is derived from an EMBL/GenBank/DDBJ whole genome shotgun (WGS) entry which is preliminary data.</text>
</comment>
<keyword evidence="6" id="KW-1185">Reference proteome</keyword>
<name>A0A8H8RWC3_9HELO</name>
<dbReference type="PANTHER" id="PTHR12360">
    <property type="entry name" value="NUCLEAR TRANSCRIPTION FACTOR, X-BOX BINDING 1 NFX1"/>
    <property type="match status" value="1"/>
</dbReference>
<dbReference type="CDD" id="cd16492">
    <property type="entry name" value="RING-CH-C4HC3_NFX1-like"/>
    <property type="match status" value="1"/>
</dbReference>
<evidence type="ECO:0000313" key="6">
    <source>
        <dbReference type="Proteomes" id="UP000443090"/>
    </source>
</evidence>
<feature type="compositionally biased region" description="Basic residues" evidence="4">
    <location>
        <begin position="68"/>
        <end position="80"/>
    </location>
</feature>
<feature type="compositionally biased region" description="Basic residues" evidence="4">
    <location>
        <begin position="127"/>
        <end position="138"/>
    </location>
</feature>
<protein>
    <submittedName>
        <fullName evidence="5">FKBP12-associated protein-like protein</fullName>
    </submittedName>
</protein>
<dbReference type="OrthoDB" id="6512771at2759"/>
<dbReference type="InterPro" id="IPR019786">
    <property type="entry name" value="Zinc_finger_PHD-type_CS"/>
</dbReference>
<dbReference type="PANTHER" id="PTHR12360:SF12">
    <property type="entry name" value="TRANSCRIPTIONAL REPRESSOR NF-X1"/>
    <property type="match status" value="1"/>
</dbReference>
<sequence length="233" mass="24796">MSAVETAPPPAGRDRPPRNRRGRGGNRGGATGNANPAAQTADASLVLRPASVAPAPTPPPTSNSNRGGRGRRGGLGRGGRRGGAQPMVNGQRAFGGQLTSNAPSAEGSLAGDAPVFIPGQPLVPRARQHQVPRPRRMSKSQAPDIASRTHEDITNGQYECAICTNEVLPNSKIWNCKTCWSVLHLSCVKRWSKNEISTHQQRANDNGELPPPRQWRCPGCNLPKDGLPNDYTS</sequence>
<dbReference type="Proteomes" id="UP000443090">
    <property type="component" value="Unassembled WGS sequence"/>
</dbReference>
<dbReference type="GO" id="GO:0005634">
    <property type="term" value="C:nucleus"/>
    <property type="evidence" value="ECO:0007669"/>
    <property type="project" value="TreeGrafter"/>
</dbReference>
<accession>A0A8H8RWC3</accession>
<dbReference type="PROSITE" id="PS01359">
    <property type="entry name" value="ZF_PHD_1"/>
    <property type="match status" value="1"/>
</dbReference>
<dbReference type="EMBL" id="QGMI01000292">
    <property type="protein sequence ID" value="TVY43161.1"/>
    <property type="molecule type" value="Genomic_DNA"/>
</dbReference>
<dbReference type="GO" id="GO:0008270">
    <property type="term" value="F:zinc ion binding"/>
    <property type="evidence" value="ECO:0007669"/>
    <property type="project" value="UniProtKB-KW"/>
</dbReference>
<keyword evidence="2" id="KW-0863">Zinc-finger</keyword>
<dbReference type="GO" id="GO:0000122">
    <property type="term" value="P:negative regulation of transcription by RNA polymerase II"/>
    <property type="evidence" value="ECO:0007669"/>
    <property type="project" value="TreeGrafter"/>
</dbReference>
<dbReference type="SUPFAM" id="SSF57850">
    <property type="entry name" value="RING/U-box"/>
    <property type="match status" value="1"/>
</dbReference>
<evidence type="ECO:0000313" key="5">
    <source>
        <dbReference type="EMBL" id="TVY43161.1"/>
    </source>
</evidence>
<proteinExistence type="predicted"/>